<feature type="compositionally biased region" description="Acidic residues" evidence="9">
    <location>
        <begin position="1171"/>
        <end position="1180"/>
    </location>
</feature>
<dbReference type="PROSITE" id="PS50835">
    <property type="entry name" value="IG_LIKE"/>
    <property type="match status" value="4"/>
</dbReference>
<feature type="compositionally biased region" description="Pro residues" evidence="9">
    <location>
        <begin position="1038"/>
        <end position="1047"/>
    </location>
</feature>
<dbReference type="PANTHER" id="PTHR13817">
    <property type="entry name" value="TITIN"/>
    <property type="match status" value="1"/>
</dbReference>
<dbReference type="SMART" id="SM00060">
    <property type="entry name" value="FN3"/>
    <property type="match status" value="3"/>
</dbReference>
<dbReference type="SUPFAM" id="SSF48726">
    <property type="entry name" value="Immunoglobulin"/>
    <property type="match status" value="4"/>
</dbReference>
<dbReference type="InterPro" id="IPR050964">
    <property type="entry name" value="Striated_Muscle_Regulatory"/>
</dbReference>
<dbReference type="Proteomes" id="UP000887540">
    <property type="component" value="Unplaced"/>
</dbReference>
<feature type="domain" description="Fibronectin type-III" evidence="12">
    <location>
        <begin position="530"/>
        <end position="623"/>
    </location>
</feature>
<keyword evidence="2 10" id="KW-0812">Transmembrane</keyword>
<dbReference type="AlphaFoldDB" id="A0A914E711"/>
<feature type="compositionally biased region" description="Acidic residues" evidence="9">
    <location>
        <begin position="1151"/>
        <end position="1160"/>
    </location>
</feature>
<feature type="region of interest" description="Disordered" evidence="9">
    <location>
        <begin position="902"/>
        <end position="922"/>
    </location>
</feature>
<evidence type="ECO:0000256" key="6">
    <source>
        <dbReference type="ARBA" id="ARBA00023136"/>
    </source>
</evidence>
<dbReference type="Gene3D" id="2.60.40.10">
    <property type="entry name" value="Immunoglobulins"/>
    <property type="match status" value="7"/>
</dbReference>
<keyword evidence="5 10" id="KW-1133">Transmembrane helix</keyword>
<feature type="compositionally biased region" description="Polar residues" evidence="9">
    <location>
        <begin position="1105"/>
        <end position="1117"/>
    </location>
</feature>
<keyword evidence="3" id="KW-0732">Signal</keyword>
<evidence type="ECO:0000259" key="12">
    <source>
        <dbReference type="PROSITE" id="PS50853"/>
    </source>
</evidence>
<protein>
    <submittedName>
        <fullName evidence="14">Uncharacterized protein</fullName>
    </submittedName>
</protein>
<dbReference type="GO" id="GO:0007399">
    <property type="term" value="P:nervous system development"/>
    <property type="evidence" value="ECO:0007669"/>
    <property type="project" value="UniProtKB-ARBA"/>
</dbReference>
<dbReference type="InterPro" id="IPR036179">
    <property type="entry name" value="Ig-like_dom_sf"/>
</dbReference>
<feature type="compositionally biased region" description="Polar residues" evidence="9">
    <location>
        <begin position="1210"/>
        <end position="1220"/>
    </location>
</feature>
<evidence type="ECO:0000256" key="10">
    <source>
        <dbReference type="SAM" id="Phobius"/>
    </source>
</evidence>
<evidence type="ECO:0000256" key="1">
    <source>
        <dbReference type="ARBA" id="ARBA00004167"/>
    </source>
</evidence>
<feature type="compositionally biased region" description="Polar residues" evidence="9">
    <location>
        <begin position="979"/>
        <end position="1002"/>
    </location>
</feature>
<feature type="domain" description="Ig-like" evidence="11">
    <location>
        <begin position="188"/>
        <end position="281"/>
    </location>
</feature>
<dbReference type="FunFam" id="2.60.40.10:FF:000032">
    <property type="entry name" value="palladin isoform X1"/>
    <property type="match status" value="1"/>
</dbReference>
<feature type="transmembrane region" description="Helical" evidence="10">
    <location>
        <begin position="747"/>
        <end position="769"/>
    </location>
</feature>
<dbReference type="GO" id="GO:0016020">
    <property type="term" value="C:membrane"/>
    <property type="evidence" value="ECO:0007669"/>
    <property type="project" value="UniProtKB-SubCell"/>
</dbReference>
<keyword evidence="8" id="KW-0393">Immunoglobulin domain</keyword>
<dbReference type="Pfam" id="PF07679">
    <property type="entry name" value="I-set"/>
    <property type="match status" value="4"/>
</dbReference>
<feature type="domain" description="Ig-like" evidence="11">
    <location>
        <begin position="4"/>
        <end position="93"/>
    </location>
</feature>
<evidence type="ECO:0000256" key="5">
    <source>
        <dbReference type="ARBA" id="ARBA00022989"/>
    </source>
</evidence>
<feature type="domain" description="Fibronectin type-III" evidence="12">
    <location>
        <begin position="628"/>
        <end position="722"/>
    </location>
</feature>
<evidence type="ECO:0000313" key="14">
    <source>
        <dbReference type="WBParaSite" id="ACRNAN_scaffold601.g28242.t1"/>
    </source>
</evidence>
<feature type="region of interest" description="Disordered" evidence="9">
    <location>
        <begin position="1088"/>
        <end position="1246"/>
    </location>
</feature>
<dbReference type="FunFam" id="2.60.40.10:FF:000008">
    <property type="entry name" value="roundabout homolog 2 isoform X2"/>
    <property type="match status" value="2"/>
</dbReference>
<dbReference type="InterPro" id="IPR013783">
    <property type="entry name" value="Ig-like_fold"/>
</dbReference>
<evidence type="ECO:0000313" key="13">
    <source>
        <dbReference type="Proteomes" id="UP000887540"/>
    </source>
</evidence>
<evidence type="ECO:0000256" key="7">
    <source>
        <dbReference type="ARBA" id="ARBA00023157"/>
    </source>
</evidence>
<dbReference type="InterPro" id="IPR003598">
    <property type="entry name" value="Ig_sub2"/>
</dbReference>
<keyword evidence="7" id="KW-1015">Disulfide bond</keyword>
<dbReference type="InterPro" id="IPR003599">
    <property type="entry name" value="Ig_sub"/>
</dbReference>
<evidence type="ECO:0000256" key="3">
    <source>
        <dbReference type="ARBA" id="ARBA00022729"/>
    </source>
</evidence>
<feature type="domain" description="Ig-like" evidence="11">
    <location>
        <begin position="98"/>
        <end position="183"/>
    </location>
</feature>
<dbReference type="SMART" id="SM00409">
    <property type="entry name" value="IG"/>
    <property type="match status" value="4"/>
</dbReference>
<evidence type="ECO:0000256" key="2">
    <source>
        <dbReference type="ARBA" id="ARBA00022692"/>
    </source>
</evidence>
<name>A0A914E711_9BILA</name>
<reference evidence="14" key="1">
    <citation type="submission" date="2022-11" db="UniProtKB">
        <authorList>
            <consortium name="WormBaseParasite"/>
        </authorList>
    </citation>
    <scope>IDENTIFICATION</scope>
</reference>
<dbReference type="PANTHER" id="PTHR13817:SF172">
    <property type="entry name" value="IG-LIKE DOMAIN-CONTAINING PROTEIN"/>
    <property type="match status" value="1"/>
</dbReference>
<dbReference type="CDD" id="cd00063">
    <property type="entry name" value="FN3"/>
    <property type="match status" value="3"/>
</dbReference>
<keyword evidence="6 10" id="KW-0472">Membrane</keyword>
<feature type="region of interest" description="Disordered" evidence="9">
    <location>
        <begin position="978"/>
        <end position="1075"/>
    </location>
</feature>
<proteinExistence type="predicted"/>
<evidence type="ECO:0000256" key="8">
    <source>
        <dbReference type="ARBA" id="ARBA00023319"/>
    </source>
</evidence>
<accession>A0A914E711</accession>
<comment type="subcellular location">
    <subcellularLocation>
        <location evidence="1">Membrane</location>
        <topology evidence="1">Single-pass membrane protein</topology>
    </subcellularLocation>
</comment>
<keyword evidence="13" id="KW-1185">Reference proteome</keyword>
<dbReference type="Pfam" id="PF00041">
    <property type="entry name" value="fn3"/>
    <property type="match status" value="3"/>
</dbReference>
<evidence type="ECO:0000256" key="9">
    <source>
        <dbReference type="SAM" id="MobiDB-lite"/>
    </source>
</evidence>
<feature type="domain" description="Ig-like" evidence="11">
    <location>
        <begin position="292"/>
        <end position="385"/>
    </location>
</feature>
<sequence length="1246" mass="137626">MLRDDFRVRPRNVQAVIGSRAIMECSPPRGVPEPVVTWKKDEKELRIQDDNRISIHPAGNLIIENVQRSDSGFYQCVAANMVGERISNPARLSVYEKPRFLAEPKDVVAEVGTSVLFDCRVAGEPMPSISWKKMNDQMPIGRAYITQDSRGLRIDRIQSSDEGEYVCHAKNPAGNIEASAKLRVNSPPTFSKKPEDVRVSSGKPAIFDCEAVGQPQPGIFWSKEGDQQFTFFPGLVSPDGRIRATKEGRLIIEDTRPVDQGTYICAATNAAGSTLAKATLAVASKASQSYPPPVIQYGHQNQTLMVDDMAILPCQATGRSSPKISWLKNGLVVNFTEGDLNYDYRYRQLTTGTLQISDLKKSDTGVYTCRAKNEDGEATWTASLIVEEHTNPTTLFQRMPDAGTFPSAPGKPIVHNVTDEGAELEWTPPDRHGATPVVGYILQYWSPELGETWYNVLDVVPSTRFRVKSLLPNHSYVFVVRAENSNGIGPPSALSEIVLTKASKHDVDKDDIFSTMDMESARQKLAAEQLIKLIEVKAINATAMSLTWKRQKNEPLVQGYYIKWRGPPLTPDHSWVNVSDPRTQTVLINGLKPFTNYEFFVIPYHRTIQGMPSNSLDGTTYEAPPSLPPTNVRVRMLNLTTLRVLWRPPTADGINGILKGYQILIIGNTTEYSRNISTNERAASVTLFHLNPGKTYKVRVAAKTLAGIGVYHGTDTVTMNEDTLREHLRLANEGSDEGIWYILRRPWAIALLGIILWLIIVAFAVLVWYRWKNRRGKAGRNGMPFIKINDGSVLFTARDGFWLTGQHYGQHNQAQSLHSDQTNPMTPNQSEYYAAGPIPHLARAPYPGTLARTQSPHHYHYAQLPEGCLQNGMSTFYGMGRPEYQDDPSPYATTTLVMNGHSNTQPRFKRHDSANLHSPLPQPRLPTGPIPSGPPQHLLATVASNGSSGDGIILSDGYPTNKRGYNTQQELCQLGNGMNPRSSSRGALTGFHNSNSLHSSDSPHTDVSFVQSSDGTNGSGKGRTMNRGSPPRHILDFVPPPPPTEPPPHFDHTDVSNGYRPDYCDANGRKLTSGGENYDSVSDLLLAQNNGYHPSPQPRDHSLYNGHSQHASTSTPKQFAKNRSRNEYEKNGRRSRGTDDDESQRSSLMGGDEDDADDEGGMATHQITYDSDMDGGELSDGEVGTNRKSRRSNADSSFTHRPNVPVMGVSASTLSQSSYDASLPGTRRSASRIKSLPRNSSKKDIV</sequence>
<dbReference type="PROSITE" id="PS50853">
    <property type="entry name" value="FN3"/>
    <property type="match status" value="3"/>
</dbReference>
<dbReference type="WBParaSite" id="ACRNAN_scaffold601.g28242.t1">
    <property type="protein sequence ID" value="ACRNAN_scaffold601.g28242.t1"/>
    <property type="gene ID" value="ACRNAN_scaffold601.g28242"/>
</dbReference>
<feature type="domain" description="Fibronectin type-III" evidence="12">
    <location>
        <begin position="408"/>
        <end position="503"/>
    </location>
</feature>
<organism evidence="13 14">
    <name type="scientific">Acrobeloides nanus</name>
    <dbReference type="NCBI Taxonomy" id="290746"/>
    <lineage>
        <taxon>Eukaryota</taxon>
        <taxon>Metazoa</taxon>
        <taxon>Ecdysozoa</taxon>
        <taxon>Nematoda</taxon>
        <taxon>Chromadorea</taxon>
        <taxon>Rhabditida</taxon>
        <taxon>Tylenchina</taxon>
        <taxon>Cephalobomorpha</taxon>
        <taxon>Cephaloboidea</taxon>
        <taxon>Cephalobidae</taxon>
        <taxon>Acrobeloides</taxon>
    </lineage>
</organism>
<dbReference type="InterPro" id="IPR036116">
    <property type="entry name" value="FN3_sf"/>
</dbReference>
<feature type="compositionally biased region" description="Basic and acidic residues" evidence="9">
    <location>
        <begin position="1124"/>
        <end position="1138"/>
    </location>
</feature>
<dbReference type="SMART" id="SM00408">
    <property type="entry name" value="IGc2"/>
    <property type="match status" value="4"/>
</dbReference>
<evidence type="ECO:0000259" key="11">
    <source>
        <dbReference type="PROSITE" id="PS50835"/>
    </source>
</evidence>
<dbReference type="InterPro" id="IPR007110">
    <property type="entry name" value="Ig-like_dom"/>
</dbReference>
<evidence type="ECO:0000256" key="4">
    <source>
        <dbReference type="ARBA" id="ARBA00022737"/>
    </source>
</evidence>
<dbReference type="SUPFAM" id="SSF49265">
    <property type="entry name" value="Fibronectin type III"/>
    <property type="match status" value="2"/>
</dbReference>
<dbReference type="FunFam" id="2.60.40.10:FF:000930">
    <property type="entry name" value="immunoglobulin superfamily DCC subclass member 3"/>
    <property type="match status" value="1"/>
</dbReference>
<keyword evidence="4" id="KW-0677">Repeat</keyword>
<dbReference type="InterPro" id="IPR013098">
    <property type="entry name" value="Ig_I-set"/>
</dbReference>
<dbReference type="InterPro" id="IPR003961">
    <property type="entry name" value="FN3_dom"/>
</dbReference>